<proteinExistence type="predicted"/>
<evidence type="ECO:0008006" key="4">
    <source>
        <dbReference type="Google" id="ProtNLM"/>
    </source>
</evidence>
<keyword evidence="1" id="KW-0812">Transmembrane</keyword>
<comment type="caution">
    <text evidence="2">The sequence shown here is derived from an EMBL/GenBank/DDBJ whole genome shotgun (WGS) entry which is preliminary data.</text>
</comment>
<name>A0AAW0C731_9AGAR</name>
<dbReference type="AlphaFoldDB" id="A0AAW0C731"/>
<feature type="transmembrane region" description="Helical" evidence="1">
    <location>
        <begin position="12"/>
        <end position="32"/>
    </location>
</feature>
<keyword evidence="3" id="KW-1185">Reference proteome</keyword>
<organism evidence="2 3">
    <name type="scientific">Paramarasmius palmivorus</name>
    <dbReference type="NCBI Taxonomy" id="297713"/>
    <lineage>
        <taxon>Eukaryota</taxon>
        <taxon>Fungi</taxon>
        <taxon>Dikarya</taxon>
        <taxon>Basidiomycota</taxon>
        <taxon>Agaricomycotina</taxon>
        <taxon>Agaricomycetes</taxon>
        <taxon>Agaricomycetidae</taxon>
        <taxon>Agaricales</taxon>
        <taxon>Marasmiineae</taxon>
        <taxon>Marasmiaceae</taxon>
        <taxon>Paramarasmius</taxon>
    </lineage>
</organism>
<sequence>MKDVDKLYEQAVAVNAAYSLGSVVMNSILTLLTGTSISEPYLPVFIPWQPVAFGGSIDNFESGILYPLFQIVGLIQINVTDAMIFPFDFFPIATLSAVIIHVRFFRQLLNEIHKQGIAPTLIMVRAKLGKNVENLETGEVVSDIHFNDRARPTTTTTGSQVQSHGVSLAENTVGVQGEEGKRV</sequence>
<feature type="transmembrane region" description="Helical" evidence="1">
    <location>
        <begin position="83"/>
        <end position="105"/>
    </location>
</feature>
<evidence type="ECO:0000313" key="2">
    <source>
        <dbReference type="EMBL" id="KAK7034047.1"/>
    </source>
</evidence>
<dbReference type="Proteomes" id="UP001383192">
    <property type="component" value="Unassembled WGS sequence"/>
</dbReference>
<dbReference type="EMBL" id="JAYKXP010000058">
    <property type="protein sequence ID" value="KAK7034047.1"/>
    <property type="molecule type" value="Genomic_DNA"/>
</dbReference>
<protein>
    <recommendedName>
        <fullName evidence="4">CSC1/OSCA1-like 7TM region domain-containing protein</fullName>
    </recommendedName>
</protein>
<gene>
    <name evidence="2" type="ORF">VNI00_012478</name>
</gene>
<keyword evidence="1" id="KW-0472">Membrane</keyword>
<evidence type="ECO:0000313" key="3">
    <source>
        <dbReference type="Proteomes" id="UP001383192"/>
    </source>
</evidence>
<keyword evidence="1" id="KW-1133">Transmembrane helix</keyword>
<reference evidence="2 3" key="1">
    <citation type="submission" date="2024-01" db="EMBL/GenBank/DDBJ databases">
        <title>A draft genome for a cacao thread blight-causing isolate of Paramarasmius palmivorus.</title>
        <authorList>
            <person name="Baruah I.K."/>
            <person name="Bukari Y."/>
            <person name="Amoako-Attah I."/>
            <person name="Meinhardt L.W."/>
            <person name="Bailey B.A."/>
            <person name="Cohen S.P."/>
        </authorList>
    </citation>
    <scope>NUCLEOTIDE SEQUENCE [LARGE SCALE GENOMIC DNA]</scope>
    <source>
        <strain evidence="2 3">GH-12</strain>
    </source>
</reference>
<evidence type="ECO:0000256" key="1">
    <source>
        <dbReference type="SAM" id="Phobius"/>
    </source>
</evidence>
<accession>A0AAW0C731</accession>